<evidence type="ECO:0000256" key="4">
    <source>
        <dbReference type="ARBA" id="ARBA00023012"/>
    </source>
</evidence>
<dbReference type="InterPro" id="IPR041522">
    <property type="entry name" value="CdaR_GGDEF"/>
</dbReference>
<keyword evidence="5" id="KW-0805">Transcription regulation</keyword>
<dbReference type="PRINTS" id="PR00032">
    <property type="entry name" value="HTHARAC"/>
</dbReference>
<evidence type="ECO:0000256" key="8">
    <source>
        <dbReference type="PROSITE-ProRule" id="PRU00169"/>
    </source>
</evidence>
<dbReference type="InterPro" id="IPR018060">
    <property type="entry name" value="HTH_AraC"/>
</dbReference>
<evidence type="ECO:0000256" key="7">
    <source>
        <dbReference type="ARBA" id="ARBA00023163"/>
    </source>
</evidence>
<evidence type="ECO:0000256" key="3">
    <source>
        <dbReference type="ARBA" id="ARBA00022553"/>
    </source>
</evidence>
<gene>
    <name evidence="11" type="ORF">DFP98_11915</name>
</gene>
<feature type="domain" description="HTH araC/xylS-type" evidence="9">
    <location>
        <begin position="404"/>
        <end position="502"/>
    </location>
</feature>
<keyword evidence="12" id="KW-1185">Reference proteome</keyword>
<feature type="domain" description="Response regulatory" evidence="10">
    <location>
        <begin position="3"/>
        <end position="120"/>
    </location>
</feature>
<dbReference type="InterPro" id="IPR020449">
    <property type="entry name" value="Tscrpt_reg_AraC-type_HTH"/>
</dbReference>
<evidence type="ECO:0000313" key="11">
    <source>
        <dbReference type="EMBL" id="RED65384.1"/>
    </source>
</evidence>
<dbReference type="Pfam" id="PF12833">
    <property type="entry name" value="HTH_18"/>
    <property type="match status" value="1"/>
</dbReference>
<dbReference type="InterPro" id="IPR001789">
    <property type="entry name" value="Sig_transdc_resp-reg_receiver"/>
</dbReference>
<dbReference type="Gene3D" id="3.40.50.2300">
    <property type="match status" value="1"/>
</dbReference>
<dbReference type="CDD" id="cd17536">
    <property type="entry name" value="REC_YesN-like"/>
    <property type="match status" value="1"/>
</dbReference>
<dbReference type="SMART" id="SM00448">
    <property type="entry name" value="REC"/>
    <property type="match status" value="1"/>
</dbReference>
<dbReference type="AlphaFoldDB" id="A0A3D9IUH1"/>
<evidence type="ECO:0000259" key="9">
    <source>
        <dbReference type="PROSITE" id="PS01124"/>
    </source>
</evidence>
<evidence type="ECO:0000256" key="5">
    <source>
        <dbReference type="ARBA" id="ARBA00023015"/>
    </source>
</evidence>
<dbReference type="OrthoDB" id="342399at2"/>
<keyword evidence="2" id="KW-0963">Cytoplasm</keyword>
<evidence type="ECO:0000256" key="2">
    <source>
        <dbReference type="ARBA" id="ARBA00022490"/>
    </source>
</evidence>
<name>A0A3D9IUH1_9BACL</name>
<dbReference type="Pfam" id="PF17853">
    <property type="entry name" value="GGDEF_2"/>
    <property type="match status" value="1"/>
</dbReference>
<dbReference type="PANTHER" id="PTHR42713:SF3">
    <property type="entry name" value="TRANSCRIPTIONAL REGULATORY PROTEIN HPTR"/>
    <property type="match status" value="1"/>
</dbReference>
<organism evidence="11 12">
    <name type="scientific">Cohnella phaseoli</name>
    <dbReference type="NCBI Taxonomy" id="456490"/>
    <lineage>
        <taxon>Bacteria</taxon>
        <taxon>Bacillati</taxon>
        <taxon>Bacillota</taxon>
        <taxon>Bacilli</taxon>
        <taxon>Bacillales</taxon>
        <taxon>Paenibacillaceae</taxon>
        <taxon>Cohnella</taxon>
    </lineage>
</organism>
<dbReference type="GO" id="GO:0005737">
    <property type="term" value="C:cytoplasm"/>
    <property type="evidence" value="ECO:0007669"/>
    <property type="project" value="UniProtKB-SubCell"/>
</dbReference>
<keyword evidence="4" id="KW-0902">Two-component regulatory system</keyword>
<dbReference type="RefSeq" id="WP_116062795.1">
    <property type="nucleotide sequence ID" value="NZ_QRDZ01000019.1"/>
</dbReference>
<dbReference type="Gene3D" id="1.10.10.60">
    <property type="entry name" value="Homeodomain-like"/>
    <property type="match status" value="2"/>
</dbReference>
<dbReference type="InterPro" id="IPR009057">
    <property type="entry name" value="Homeodomain-like_sf"/>
</dbReference>
<dbReference type="GO" id="GO:0003700">
    <property type="term" value="F:DNA-binding transcription factor activity"/>
    <property type="evidence" value="ECO:0007669"/>
    <property type="project" value="InterPro"/>
</dbReference>
<dbReference type="SUPFAM" id="SSF46689">
    <property type="entry name" value="Homeodomain-like"/>
    <property type="match status" value="2"/>
</dbReference>
<dbReference type="PANTHER" id="PTHR42713">
    <property type="entry name" value="HISTIDINE KINASE-RELATED"/>
    <property type="match status" value="1"/>
</dbReference>
<dbReference type="GO" id="GO:0043565">
    <property type="term" value="F:sequence-specific DNA binding"/>
    <property type="evidence" value="ECO:0007669"/>
    <property type="project" value="InterPro"/>
</dbReference>
<keyword evidence="6" id="KW-0238">DNA-binding</keyword>
<dbReference type="PROSITE" id="PS50110">
    <property type="entry name" value="RESPONSE_REGULATORY"/>
    <property type="match status" value="1"/>
</dbReference>
<dbReference type="InterPro" id="IPR051552">
    <property type="entry name" value="HptR"/>
</dbReference>
<comment type="subcellular location">
    <subcellularLocation>
        <location evidence="1">Cytoplasm</location>
    </subcellularLocation>
</comment>
<proteinExistence type="predicted"/>
<dbReference type="EMBL" id="QRDZ01000019">
    <property type="protein sequence ID" value="RED65384.1"/>
    <property type="molecule type" value="Genomic_DNA"/>
</dbReference>
<comment type="caution">
    <text evidence="11">The sequence shown here is derived from an EMBL/GenBank/DDBJ whole genome shotgun (WGS) entry which is preliminary data.</text>
</comment>
<evidence type="ECO:0000259" key="10">
    <source>
        <dbReference type="PROSITE" id="PS50110"/>
    </source>
</evidence>
<evidence type="ECO:0000313" key="12">
    <source>
        <dbReference type="Proteomes" id="UP000256977"/>
    </source>
</evidence>
<accession>A0A3D9IUH1</accession>
<dbReference type="Proteomes" id="UP000256977">
    <property type="component" value="Unassembled WGS sequence"/>
</dbReference>
<evidence type="ECO:0000256" key="1">
    <source>
        <dbReference type="ARBA" id="ARBA00004496"/>
    </source>
</evidence>
<evidence type="ECO:0000256" key="6">
    <source>
        <dbReference type="ARBA" id="ARBA00023125"/>
    </source>
</evidence>
<reference evidence="11 12" key="1">
    <citation type="submission" date="2018-07" db="EMBL/GenBank/DDBJ databases">
        <title>Genomic Encyclopedia of Type Strains, Phase III (KMG-III): the genomes of soil and plant-associated and newly described type strains.</title>
        <authorList>
            <person name="Whitman W."/>
        </authorList>
    </citation>
    <scope>NUCLEOTIDE SEQUENCE [LARGE SCALE GENOMIC DNA]</scope>
    <source>
        <strain evidence="11 12">CECT 7287</strain>
    </source>
</reference>
<feature type="modified residue" description="4-aspartylphosphate" evidence="8">
    <location>
        <position position="55"/>
    </location>
</feature>
<dbReference type="SMART" id="SM00342">
    <property type="entry name" value="HTH_ARAC"/>
    <property type="match status" value="1"/>
</dbReference>
<sequence length="503" mass="55864">MYNVLLVDDEPFITEGLSDALDWSDFGLEVVGSAENGKQALELLRQVPTDILITDISMPVMDGLTLIREARELLPGLKVIILSGYNEFDYLKEGMRLGIENYLLKPVHFEELRATLRDTVDKLNAARPERAFGEDELGILRDNVMKRWLTGKIGAAELAERLEMLDIRLEKPYSAVAIVRCSGGGDEGCDKAEKLLADEGAVVLFKDAEEDDTIAIFGMDSPDEGRRMAEKKLLGLAEAGEGRLRISLGGGKPTEAAGESYEQARRAQQMFLIAPDRHYIDCNALPSASDIALSEGLMEWEAYAKEFVSKDKTELLHRIAADFAAIRAVGVELMRAKGAAVELIIRMKLETDKLNRPDAAEAYRSALDRAVGADTMEALEEAVTAAATFSADSFAGEDMSPVIKQVLRHIETHYADSMTLKSLGQTYHIHPNYLGQLFHKQTGETFADYVNKYRIGKAKAMLLESPLKVNEIARQVGYWEIGYFYKQFKKHVGIVPSEYKGLL</sequence>
<dbReference type="SUPFAM" id="SSF52172">
    <property type="entry name" value="CheY-like"/>
    <property type="match status" value="1"/>
</dbReference>
<dbReference type="GO" id="GO:0000160">
    <property type="term" value="P:phosphorelay signal transduction system"/>
    <property type="evidence" value="ECO:0007669"/>
    <property type="project" value="UniProtKB-KW"/>
</dbReference>
<dbReference type="Pfam" id="PF00072">
    <property type="entry name" value="Response_reg"/>
    <property type="match status" value="1"/>
</dbReference>
<protein>
    <submittedName>
        <fullName evidence="11">Two-component system response regulator YesN</fullName>
    </submittedName>
</protein>
<dbReference type="PROSITE" id="PS01124">
    <property type="entry name" value="HTH_ARAC_FAMILY_2"/>
    <property type="match status" value="1"/>
</dbReference>
<dbReference type="InterPro" id="IPR011006">
    <property type="entry name" value="CheY-like_superfamily"/>
</dbReference>
<keyword evidence="7" id="KW-0804">Transcription</keyword>
<keyword evidence="3 8" id="KW-0597">Phosphoprotein</keyword>